<accession>A0A820FW74</accession>
<proteinExistence type="predicted"/>
<comment type="caution">
    <text evidence="1">The sequence shown here is derived from an EMBL/GenBank/DDBJ whole genome shotgun (WGS) entry which is preliminary data.</text>
</comment>
<organism evidence="1 2">
    <name type="scientific">Rotaria sordida</name>
    <dbReference type="NCBI Taxonomy" id="392033"/>
    <lineage>
        <taxon>Eukaryota</taxon>
        <taxon>Metazoa</taxon>
        <taxon>Spiralia</taxon>
        <taxon>Gnathifera</taxon>
        <taxon>Rotifera</taxon>
        <taxon>Eurotatoria</taxon>
        <taxon>Bdelloidea</taxon>
        <taxon>Philodinida</taxon>
        <taxon>Philodinidae</taxon>
        <taxon>Rotaria</taxon>
    </lineage>
</organism>
<dbReference type="Proteomes" id="UP000663874">
    <property type="component" value="Unassembled WGS sequence"/>
</dbReference>
<evidence type="ECO:0000313" key="2">
    <source>
        <dbReference type="Proteomes" id="UP000663874"/>
    </source>
</evidence>
<protein>
    <submittedName>
        <fullName evidence="1">Uncharacterized protein</fullName>
    </submittedName>
</protein>
<feature type="non-terminal residue" evidence="1">
    <location>
        <position position="1"/>
    </location>
</feature>
<sequence length="23" mass="2501">KDKTTTAAVPPLGRTYTTVSVFF</sequence>
<name>A0A820FW74_9BILA</name>
<dbReference type="AlphaFoldDB" id="A0A820FW74"/>
<dbReference type="EMBL" id="CAJOBE010025457">
    <property type="protein sequence ID" value="CAF4267931.1"/>
    <property type="molecule type" value="Genomic_DNA"/>
</dbReference>
<gene>
    <name evidence="1" type="ORF">FNK824_LOCUS39362</name>
</gene>
<reference evidence="1" key="1">
    <citation type="submission" date="2021-02" db="EMBL/GenBank/DDBJ databases">
        <authorList>
            <person name="Nowell W R."/>
        </authorList>
    </citation>
    <scope>NUCLEOTIDE SEQUENCE</scope>
</reference>
<evidence type="ECO:0000313" key="1">
    <source>
        <dbReference type="EMBL" id="CAF4267931.1"/>
    </source>
</evidence>